<keyword evidence="3" id="KW-0802">TPR repeat</keyword>
<dbReference type="Gene3D" id="3.40.50.300">
    <property type="entry name" value="P-loop containing nucleotide triphosphate hydrolases"/>
    <property type="match status" value="1"/>
</dbReference>
<dbReference type="GO" id="GO:0006355">
    <property type="term" value="P:regulation of DNA-templated transcription"/>
    <property type="evidence" value="ECO:0007669"/>
    <property type="project" value="InterPro"/>
</dbReference>
<dbReference type="PRINTS" id="PR00364">
    <property type="entry name" value="DISEASERSIST"/>
</dbReference>
<evidence type="ECO:0000256" key="1">
    <source>
        <dbReference type="ARBA" id="ARBA00005820"/>
    </source>
</evidence>
<dbReference type="Gene3D" id="1.25.40.10">
    <property type="entry name" value="Tetratricopeptide repeat domain"/>
    <property type="match status" value="2"/>
</dbReference>
<evidence type="ECO:0000259" key="4">
    <source>
        <dbReference type="SMART" id="SM00862"/>
    </source>
</evidence>
<protein>
    <submittedName>
        <fullName evidence="6">SARP family transcriptional regulator</fullName>
    </submittedName>
</protein>
<dbReference type="SMART" id="SM00862">
    <property type="entry name" value="Trans_reg_C"/>
    <property type="match status" value="1"/>
</dbReference>
<dbReference type="InterPro" id="IPR005158">
    <property type="entry name" value="BTAD"/>
</dbReference>
<dbReference type="InterPro" id="IPR011990">
    <property type="entry name" value="TPR-like_helical_dom_sf"/>
</dbReference>
<dbReference type="Pfam" id="PF03704">
    <property type="entry name" value="BTAD"/>
    <property type="match status" value="1"/>
</dbReference>
<evidence type="ECO:0000313" key="7">
    <source>
        <dbReference type="Proteomes" id="UP001165079"/>
    </source>
</evidence>
<dbReference type="InterPro" id="IPR019734">
    <property type="entry name" value="TPR_rpt"/>
</dbReference>
<comment type="similarity">
    <text evidence="1">Belongs to the AfsR/DnrI/RedD regulatory family.</text>
</comment>
<dbReference type="SMART" id="SM01043">
    <property type="entry name" value="BTAD"/>
    <property type="match status" value="1"/>
</dbReference>
<dbReference type="AlphaFoldDB" id="A0A9W6SRC7"/>
<dbReference type="Gene3D" id="1.10.10.10">
    <property type="entry name" value="Winged helix-like DNA-binding domain superfamily/Winged helix DNA-binding domain"/>
    <property type="match status" value="1"/>
</dbReference>
<evidence type="ECO:0000256" key="2">
    <source>
        <dbReference type="ARBA" id="ARBA00023125"/>
    </source>
</evidence>
<dbReference type="SUPFAM" id="SSF52540">
    <property type="entry name" value="P-loop containing nucleoside triphosphate hydrolases"/>
    <property type="match status" value="1"/>
</dbReference>
<feature type="repeat" description="TPR" evidence="3">
    <location>
        <begin position="892"/>
        <end position="925"/>
    </location>
</feature>
<comment type="caution">
    <text evidence="6">The sequence shown here is derived from an EMBL/GenBank/DDBJ whole genome shotgun (WGS) entry which is preliminary data.</text>
</comment>
<evidence type="ECO:0000259" key="5">
    <source>
        <dbReference type="SMART" id="SM01043"/>
    </source>
</evidence>
<name>A0A9W6SRC7_9ACTN</name>
<sequence>MIELRVLGSPEVAVDDDVRPIKGARTRALYAALVLNAGKVLPAADLIATVWGADAPKTAANQLQIAVHRLRGVLTEAGLDGALITREPGYILLPPEGTVIDLAVFRELASRARARAAAGDWTGARDEGRRALARWRGPVADGVDADRLRRIADTMSGEHLDVVELVHAAETLTGDHTATVAELKRLALTAPHRPRLTYLLVLGLALRGRAAEALETYQAVRGTAGRELTALERDILRDDLEPSRATLRSWYAAEPATPGGGPHRLPEDLRDFVGRGDERDRVRRVLADNVTDPHPATITVTGLGGVGKTTLAVRAATENAKLFPDGILYVDLRGADDEPRSSHDVLGELLHTLGVHGETVPDDHDARLGLYRSVLTGLTLLIVLDNASGEAQVRDLLPIHPASAAIVTSRRLLALDGAHTLELDVLAREDAVRLAQGVDRRIDRPTAERLVDLSGGHPLALRILASRTGRRGVTDEEVFDELIEGDLWRVFEASYRDLPPRPARLLRLAGLLPHAPFGPELAAALLDTTVADAERVLDELVDAQLLRIVELGRGFRYTLHDLVRRYGRRLAEDDDAHERHAALRRAYRTLLALAWHADDALGYRYHPTPPLPPWAPTVDDAEVRDAPAEWFADDHDLLVRAVVHAIDIGETETAWRLAACLVNVFDLHAHLPEAIALFERVATVHHDAAVTMRLALSRAYGALGRHTEQLRAAGWVRRTATDPLLTAAAAVQIAYAARMLGRPTAATLAYDWAHARLGGLDAADVRGRAQLGWLLRERALTAYVQGDAEVAHAHFSRALAEITAVGDVPGQGRVLGGLAASRNLAGFHSGAVAPAENAVSLLAAVGDRVEIGACRVVLAEAYLGSGRMEDATAQIGTALTEIRALRRPLHTVYALRGLGRILLAAGRVDEAVAALREALQLSREKAYSTFAAWIEADLASVPPGE</sequence>
<dbReference type="SUPFAM" id="SSF46894">
    <property type="entry name" value="C-terminal effector domain of the bipartite response regulators"/>
    <property type="match status" value="1"/>
</dbReference>
<evidence type="ECO:0000256" key="3">
    <source>
        <dbReference type="PROSITE-ProRule" id="PRU00339"/>
    </source>
</evidence>
<dbReference type="Pfam" id="PF00486">
    <property type="entry name" value="Trans_reg_C"/>
    <property type="match status" value="1"/>
</dbReference>
<dbReference type="GO" id="GO:0000160">
    <property type="term" value="P:phosphorelay signal transduction system"/>
    <property type="evidence" value="ECO:0007669"/>
    <property type="project" value="InterPro"/>
</dbReference>
<proteinExistence type="inferred from homology"/>
<keyword evidence="7" id="KW-1185">Reference proteome</keyword>
<dbReference type="PANTHER" id="PTHR47691">
    <property type="entry name" value="REGULATOR-RELATED"/>
    <property type="match status" value="1"/>
</dbReference>
<evidence type="ECO:0000313" key="6">
    <source>
        <dbReference type="EMBL" id="GLZ80802.1"/>
    </source>
</evidence>
<dbReference type="RefSeq" id="WP_285666059.1">
    <property type="nucleotide sequence ID" value="NZ_BSTX01000004.1"/>
</dbReference>
<reference evidence="6" key="1">
    <citation type="submission" date="2023-03" db="EMBL/GenBank/DDBJ databases">
        <title>Actinorhabdospora filicis NBRC 111898.</title>
        <authorList>
            <person name="Ichikawa N."/>
            <person name="Sato H."/>
            <person name="Tonouchi N."/>
        </authorList>
    </citation>
    <scope>NUCLEOTIDE SEQUENCE</scope>
    <source>
        <strain evidence="6">NBRC 111898</strain>
    </source>
</reference>
<dbReference type="GO" id="GO:0003677">
    <property type="term" value="F:DNA binding"/>
    <property type="evidence" value="ECO:0007669"/>
    <property type="project" value="UniProtKB-KW"/>
</dbReference>
<feature type="domain" description="OmpR/PhoB-type" evidence="4">
    <location>
        <begin position="18"/>
        <end position="92"/>
    </location>
</feature>
<accession>A0A9W6SRC7</accession>
<keyword evidence="2" id="KW-0238">DNA-binding</keyword>
<feature type="domain" description="Bacterial transcriptional activator" evidence="5">
    <location>
        <begin position="100"/>
        <end position="236"/>
    </location>
</feature>
<organism evidence="6 7">
    <name type="scientific">Actinorhabdospora filicis</name>
    <dbReference type="NCBI Taxonomy" id="1785913"/>
    <lineage>
        <taxon>Bacteria</taxon>
        <taxon>Bacillati</taxon>
        <taxon>Actinomycetota</taxon>
        <taxon>Actinomycetes</taxon>
        <taxon>Micromonosporales</taxon>
        <taxon>Micromonosporaceae</taxon>
        <taxon>Actinorhabdospora</taxon>
    </lineage>
</organism>
<dbReference type="Proteomes" id="UP001165079">
    <property type="component" value="Unassembled WGS sequence"/>
</dbReference>
<dbReference type="PANTHER" id="PTHR47691:SF3">
    <property type="entry name" value="HTH-TYPE TRANSCRIPTIONAL REGULATOR RV0890C-RELATED"/>
    <property type="match status" value="1"/>
</dbReference>
<gene>
    <name evidence="6" type="ORF">Afil01_56090</name>
</gene>
<dbReference type="InterPro" id="IPR027417">
    <property type="entry name" value="P-loop_NTPase"/>
</dbReference>
<dbReference type="InterPro" id="IPR001867">
    <property type="entry name" value="OmpR/PhoB-type_DNA-bd"/>
</dbReference>
<dbReference type="EMBL" id="BSTX01000004">
    <property type="protein sequence ID" value="GLZ80802.1"/>
    <property type="molecule type" value="Genomic_DNA"/>
</dbReference>
<dbReference type="SUPFAM" id="SSF48452">
    <property type="entry name" value="TPR-like"/>
    <property type="match status" value="2"/>
</dbReference>
<dbReference type="InterPro" id="IPR036388">
    <property type="entry name" value="WH-like_DNA-bd_sf"/>
</dbReference>
<dbReference type="InterPro" id="IPR016032">
    <property type="entry name" value="Sig_transdc_resp-reg_C-effctor"/>
</dbReference>
<dbReference type="PROSITE" id="PS50005">
    <property type="entry name" value="TPR"/>
    <property type="match status" value="1"/>
</dbReference>